<evidence type="ECO:0000313" key="4">
    <source>
        <dbReference type="Proteomes" id="UP000717696"/>
    </source>
</evidence>
<accession>A0A9P9ELF1</accession>
<comment type="caution">
    <text evidence="3">The sequence shown here is derived from an EMBL/GenBank/DDBJ whole genome shotgun (WGS) entry which is preliminary data.</text>
</comment>
<dbReference type="Gene3D" id="2.60.120.260">
    <property type="entry name" value="Galactose-binding domain-like"/>
    <property type="match status" value="1"/>
</dbReference>
<dbReference type="EMBL" id="JAGMUU010000014">
    <property type="protein sequence ID" value="KAH7139975.1"/>
    <property type="molecule type" value="Genomic_DNA"/>
</dbReference>
<reference evidence="3" key="1">
    <citation type="journal article" date="2021" name="Nat. Commun.">
        <title>Genetic determinants of endophytism in the Arabidopsis root mycobiome.</title>
        <authorList>
            <person name="Mesny F."/>
            <person name="Miyauchi S."/>
            <person name="Thiergart T."/>
            <person name="Pickel B."/>
            <person name="Atanasova L."/>
            <person name="Karlsson M."/>
            <person name="Huettel B."/>
            <person name="Barry K.W."/>
            <person name="Haridas S."/>
            <person name="Chen C."/>
            <person name="Bauer D."/>
            <person name="Andreopoulos W."/>
            <person name="Pangilinan J."/>
            <person name="LaButti K."/>
            <person name="Riley R."/>
            <person name="Lipzen A."/>
            <person name="Clum A."/>
            <person name="Drula E."/>
            <person name="Henrissat B."/>
            <person name="Kohler A."/>
            <person name="Grigoriev I.V."/>
            <person name="Martin F.M."/>
            <person name="Hacquard S."/>
        </authorList>
    </citation>
    <scope>NUCLEOTIDE SEQUENCE</scope>
    <source>
        <strain evidence="3">MPI-CAGE-AT-0021</strain>
    </source>
</reference>
<dbReference type="AlphaFoldDB" id="A0A9P9ELF1"/>
<evidence type="ECO:0000313" key="3">
    <source>
        <dbReference type="EMBL" id="KAH7139975.1"/>
    </source>
</evidence>
<dbReference type="PROSITE" id="PS50948">
    <property type="entry name" value="PAN"/>
    <property type="match status" value="1"/>
</dbReference>
<organism evidence="3 4">
    <name type="scientific">Dactylonectria estremocensis</name>
    <dbReference type="NCBI Taxonomy" id="1079267"/>
    <lineage>
        <taxon>Eukaryota</taxon>
        <taxon>Fungi</taxon>
        <taxon>Dikarya</taxon>
        <taxon>Ascomycota</taxon>
        <taxon>Pezizomycotina</taxon>
        <taxon>Sordariomycetes</taxon>
        <taxon>Hypocreomycetidae</taxon>
        <taxon>Hypocreales</taxon>
        <taxon>Nectriaceae</taxon>
        <taxon>Dactylonectria</taxon>
    </lineage>
</organism>
<dbReference type="InterPro" id="IPR003609">
    <property type="entry name" value="Pan_app"/>
</dbReference>
<dbReference type="InterPro" id="IPR008979">
    <property type="entry name" value="Galactose-bd-like_sf"/>
</dbReference>
<protein>
    <recommendedName>
        <fullName evidence="2">Apple domain-containing protein</fullName>
    </recommendedName>
</protein>
<dbReference type="Proteomes" id="UP000717696">
    <property type="component" value="Unassembled WGS sequence"/>
</dbReference>
<evidence type="ECO:0000256" key="1">
    <source>
        <dbReference type="SAM" id="SignalP"/>
    </source>
</evidence>
<sequence>MSSAKTLAVLALSTLSGLATAVAPSFCTAIGPAPDDFSCGKVGSISNPSSKVGALERLSFDECANWCGTNDYCAAFKYVEVGVGRCEMYNNALADLGFTDDENNGEVFYDVGCFDCYANALVDVDFTSPDSVSDWSLTSDPKGSFYLDHDTIAGQPVFLIIGNAASGSAITTYAPTFQLEADASYKLEFKMRTSLPTQTDLSLLTFGVATDDEVVFEYSPEGGVQVADWTIYTAQFTIQAREAGEGSLLFKMDASMLPLNWYFSYIYLQPI</sequence>
<keyword evidence="1" id="KW-0732">Signal</keyword>
<dbReference type="SUPFAM" id="SSF57414">
    <property type="entry name" value="Hairpin loop containing domain-like"/>
    <property type="match status" value="1"/>
</dbReference>
<feature type="domain" description="Apple" evidence="2">
    <location>
        <begin position="39"/>
        <end position="113"/>
    </location>
</feature>
<evidence type="ECO:0000259" key="2">
    <source>
        <dbReference type="PROSITE" id="PS50948"/>
    </source>
</evidence>
<keyword evidence="4" id="KW-1185">Reference proteome</keyword>
<dbReference type="OrthoDB" id="5048388at2759"/>
<dbReference type="SUPFAM" id="SSF49785">
    <property type="entry name" value="Galactose-binding domain-like"/>
    <property type="match status" value="1"/>
</dbReference>
<feature type="signal peptide" evidence="1">
    <location>
        <begin position="1"/>
        <end position="21"/>
    </location>
</feature>
<feature type="chain" id="PRO_5040462990" description="Apple domain-containing protein" evidence="1">
    <location>
        <begin position="22"/>
        <end position="271"/>
    </location>
</feature>
<proteinExistence type="predicted"/>
<name>A0A9P9ELF1_9HYPO</name>
<gene>
    <name evidence="3" type="ORF">B0J13DRAFT_527628</name>
</gene>